<organism evidence="2">
    <name type="scientific">Anthurium amnicola</name>
    <dbReference type="NCBI Taxonomy" id="1678845"/>
    <lineage>
        <taxon>Eukaryota</taxon>
        <taxon>Viridiplantae</taxon>
        <taxon>Streptophyta</taxon>
        <taxon>Embryophyta</taxon>
        <taxon>Tracheophyta</taxon>
        <taxon>Spermatophyta</taxon>
        <taxon>Magnoliopsida</taxon>
        <taxon>Liliopsida</taxon>
        <taxon>Araceae</taxon>
        <taxon>Pothoideae</taxon>
        <taxon>Potheae</taxon>
        <taxon>Anthurium</taxon>
    </lineage>
</organism>
<reference evidence="2" key="1">
    <citation type="submission" date="2015-07" db="EMBL/GenBank/DDBJ databases">
        <title>Transcriptome Assembly of Anthurium amnicola.</title>
        <authorList>
            <person name="Suzuki J."/>
        </authorList>
    </citation>
    <scope>NUCLEOTIDE SEQUENCE</scope>
</reference>
<dbReference type="SUPFAM" id="SSF47699">
    <property type="entry name" value="Bifunctional inhibitor/lipid-transfer protein/seed storage 2S albumin"/>
    <property type="match status" value="1"/>
</dbReference>
<evidence type="ECO:0000259" key="1">
    <source>
        <dbReference type="Pfam" id="PF14368"/>
    </source>
</evidence>
<dbReference type="AlphaFoldDB" id="A0A1D1ZLB0"/>
<dbReference type="Gene3D" id="1.10.110.10">
    <property type="entry name" value="Plant lipid-transfer and hydrophobic proteins"/>
    <property type="match status" value="1"/>
</dbReference>
<name>A0A1D1ZLB0_9ARAE</name>
<dbReference type="PANTHER" id="PTHR33286">
    <property type="entry name" value="BIFUNCTIONAL INHIBITOR/LIPID-TRANSFER PROTEIN/SEED STORAGE 2S ALBUMIN SUPERFAMILY PROTEIN"/>
    <property type="match status" value="1"/>
</dbReference>
<feature type="domain" description="Bifunctional inhibitor/plant lipid transfer protein/seed storage helical" evidence="1">
    <location>
        <begin position="37"/>
        <end position="116"/>
    </location>
</feature>
<dbReference type="EMBL" id="GDJX01000411">
    <property type="protein sequence ID" value="JAT67525.1"/>
    <property type="molecule type" value="Transcribed_RNA"/>
</dbReference>
<sequence>EREREGEILGEMRALVVVLVVAGIWLSVERQRALGYVDCEDDDIYGLQGHCREAVWVGAPAAEPSGDCCYFVQQRTSLACVCKYVVSQRHEKYVSMSKVAHVANSCGVPLKAGTKCGSYKVPAYS</sequence>
<dbReference type="InterPro" id="IPR036312">
    <property type="entry name" value="Bifun_inhib/LTP/seed_sf"/>
</dbReference>
<dbReference type="Pfam" id="PF14368">
    <property type="entry name" value="LTP_2"/>
    <property type="match status" value="1"/>
</dbReference>
<feature type="non-terminal residue" evidence="2">
    <location>
        <position position="1"/>
    </location>
</feature>
<dbReference type="PANTHER" id="PTHR33286:SF1">
    <property type="entry name" value="OS01G0800600 PROTEIN"/>
    <property type="match status" value="1"/>
</dbReference>
<dbReference type="InterPro" id="IPR016140">
    <property type="entry name" value="Bifunc_inhib/LTP/seed_store"/>
</dbReference>
<gene>
    <name evidence="2" type="primary">LTP2_1</name>
    <name evidence="2" type="ORF">g.3373</name>
</gene>
<proteinExistence type="predicted"/>
<accession>A0A1D1ZLB0</accession>
<protein>
    <submittedName>
        <fullName evidence="2">Putative non-specific lipid-transfer protein</fullName>
    </submittedName>
</protein>
<evidence type="ECO:0000313" key="2">
    <source>
        <dbReference type="EMBL" id="JAT67525.1"/>
    </source>
</evidence>